<dbReference type="EMBL" id="JACSQM010000001">
    <property type="protein sequence ID" value="MBD7963247.1"/>
    <property type="molecule type" value="Genomic_DNA"/>
</dbReference>
<organism evidence="2 3">
    <name type="scientific">Fictibacillus norfolkensis</name>
    <dbReference type="NCBI Taxonomy" id="2762233"/>
    <lineage>
        <taxon>Bacteria</taxon>
        <taxon>Bacillati</taxon>
        <taxon>Bacillota</taxon>
        <taxon>Bacilli</taxon>
        <taxon>Bacillales</taxon>
        <taxon>Fictibacillaceae</taxon>
        <taxon>Fictibacillus</taxon>
    </lineage>
</organism>
<reference evidence="2 3" key="1">
    <citation type="submission" date="2020-08" db="EMBL/GenBank/DDBJ databases">
        <title>A Genomic Blueprint of the Chicken Gut Microbiome.</title>
        <authorList>
            <person name="Gilroy R."/>
            <person name="Ravi A."/>
            <person name="Getino M."/>
            <person name="Pursley I."/>
            <person name="Horton D.L."/>
            <person name="Alikhan N.-F."/>
            <person name="Baker D."/>
            <person name="Gharbi K."/>
            <person name="Hall N."/>
            <person name="Watson M."/>
            <person name="Adriaenssens E.M."/>
            <person name="Foster-Nyarko E."/>
            <person name="Jarju S."/>
            <person name="Secka A."/>
            <person name="Antonio M."/>
            <person name="Oren A."/>
            <person name="Chaudhuri R."/>
            <person name="La Ragione R.M."/>
            <person name="Hildebrand F."/>
            <person name="Pallen M.J."/>
        </authorList>
    </citation>
    <scope>NUCLEOTIDE SEQUENCE [LARGE SCALE GENOMIC DNA]</scope>
    <source>
        <strain evidence="2 3">Sa2CUA10</strain>
    </source>
</reference>
<name>A0ABR8SIC8_9BACL</name>
<comment type="caution">
    <text evidence="2">The sequence shown here is derived from an EMBL/GenBank/DDBJ whole genome shotgun (WGS) entry which is preliminary data.</text>
</comment>
<feature type="region of interest" description="Disordered" evidence="1">
    <location>
        <begin position="51"/>
        <end position="76"/>
    </location>
</feature>
<evidence type="ECO:0000313" key="2">
    <source>
        <dbReference type="EMBL" id="MBD7963247.1"/>
    </source>
</evidence>
<gene>
    <name evidence="2" type="ORF">H9648_04195</name>
</gene>
<dbReference type="Proteomes" id="UP000603641">
    <property type="component" value="Unassembled WGS sequence"/>
</dbReference>
<sequence length="76" mass="8517">MDLDGIEGVSGGLELFDGHHSLITRAKRKFSSGATTFTGENEHFTGERVTDYKNTYRKTSPPHTKKPHHEIGETLF</sequence>
<proteinExistence type="predicted"/>
<accession>A0ABR8SIC8</accession>
<keyword evidence="3" id="KW-1185">Reference proteome</keyword>
<evidence type="ECO:0000313" key="3">
    <source>
        <dbReference type="Proteomes" id="UP000603641"/>
    </source>
</evidence>
<evidence type="ECO:0000256" key="1">
    <source>
        <dbReference type="SAM" id="MobiDB-lite"/>
    </source>
</evidence>
<protein>
    <submittedName>
        <fullName evidence="2">Uncharacterized protein</fullName>
    </submittedName>
</protein>